<sequence length="87" mass="10477">MPYIIQIEATLETKLHKLKKKDNSLYQRVTHKIIEISKNPELGKTLRNVLKSKWRVHISSFVLVYTIDKKNETIIFLEFEHHDKVYR</sequence>
<gene>
    <name evidence="1" type="ORF">C5S46_01110</name>
</gene>
<dbReference type="EMBL" id="QYBA01000035">
    <property type="protein sequence ID" value="TKY92355.1"/>
    <property type="molecule type" value="Genomic_DNA"/>
</dbReference>
<organism evidence="1 2">
    <name type="scientific">Candidatus Methanomarinus sp</name>
    <dbReference type="NCBI Taxonomy" id="3386244"/>
    <lineage>
        <taxon>Archaea</taxon>
        <taxon>Methanobacteriati</taxon>
        <taxon>Methanobacteriota</taxon>
        <taxon>Stenosarchaea group</taxon>
        <taxon>Methanomicrobia</taxon>
        <taxon>Methanosarcinales</taxon>
        <taxon>ANME-2 cluster</taxon>
        <taxon>Candidatus Methanocomedenaceae</taxon>
        <taxon>Candidatus Methanomarinus</taxon>
    </lineage>
</organism>
<evidence type="ECO:0000313" key="2">
    <source>
        <dbReference type="Proteomes" id="UP000315423"/>
    </source>
</evidence>
<comment type="caution">
    <text evidence="1">The sequence shown here is derived from an EMBL/GenBank/DDBJ whole genome shotgun (WGS) entry which is preliminary data.</text>
</comment>
<protein>
    <submittedName>
        <fullName evidence="1">Type II toxin-antitoxin system RelE/ParE family toxin</fullName>
    </submittedName>
</protein>
<dbReference type="Proteomes" id="UP000315423">
    <property type="component" value="Unassembled WGS sequence"/>
</dbReference>
<evidence type="ECO:0000313" key="1">
    <source>
        <dbReference type="EMBL" id="TKY92355.1"/>
    </source>
</evidence>
<name>A0AC61SCM4_9EURY</name>
<reference evidence="1" key="1">
    <citation type="submission" date="2018-09" db="EMBL/GenBank/DDBJ databases">
        <title>A genomic encyclopedia of anaerobic methanotrophic archaea.</title>
        <authorList>
            <person name="Skennerton C.T."/>
            <person name="Chadwick G.L."/>
            <person name="Laso-Perez R."/>
            <person name="Leu A.O."/>
            <person name="Speth D.R."/>
            <person name="Yu H."/>
            <person name="Morgan-Lang C."/>
            <person name="Hatzenpichler R."/>
            <person name="Goudeau D."/>
            <person name="Malmstrom R."/>
            <person name="Woyke T."/>
            <person name="Hallam S."/>
            <person name="Tyson G.W."/>
            <person name="Wegener G."/>
            <person name="Boetius A."/>
            <person name="Orphan V.J."/>
        </authorList>
    </citation>
    <scope>NUCLEOTIDE SEQUENCE</scope>
    <source>
        <strain evidence="1">CONS3730D10UFb2</strain>
    </source>
</reference>
<proteinExistence type="predicted"/>
<accession>A0AC61SCM4</accession>